<feature type="repeat" description="WD" evidence="3">
    <location>
        <begin position="117"/>
        <end position="156"/>
    </location>
</feature>
<evidence type="ECO:0000256" key="3">
    <source>
        <dbReference type="PROSITE-ProRule" id="PRU00221"/>
    </source>
</evidence>
<dbReference type="InterPro" id="IPR036322">
    <property type="entry name" value="WD40_repeat_dom_sf"/>
</dbReference>
<dbReference type="PROSITE" id="PS50294">
    <property type="entry name" value="WD_REPEATS_REGION"/>
    <property type="match status" value="1"/>
</dbReference>
<keyword evidence="1 3" id="KW-0853">WD repeat</keyword>
<dbReference type="Pfam" id="PF00400">
    <property type="entry name" value="WD40"/>
    <property type="match status" value="2"/>
</dbReference>
<dbReference type="PROSITE" id="PS00678">
    <property type="entry name" value="WD_REPEATS_1"/>
    <property type="match status" value="1"/>
</dbReference>
<dbReference type="GO" id="GO:0008252">
    <property type="term" value="F:nucleotidase activity"/>
    <property type="evidence" value="ECO:0007669"/>
    <property type="project" value="TreeGrafter"/>
</dbReference>
<dbReference type="PANTHER" id="PTHR47438">
    <property type="entry name" value="PHOSPHATE METABOLISM PROTEIN 8-RELATED"/>
    <property type="match status" value="1"/>
</dbReference>
<evidence type="ECO:0000256" key="2">
    <source>
        <dbReference type="ARBA" id="ARBA00022737"/>
    </source>
</evidence>
<dbReference type="SMART" id="SM00320">
    <property type="entry name" value="WD40"/>
    <property type="match status" value="3"/>
</dbReference>
<keyword evidence="2" id="KW-0677">Repeat</keyword>
<dbReference type="PANTHER" id="PTHR47438:SF1">
    <property type="entry name" value="PHOSPHATE METABOLISM PROTEIN 8-RELATED"/>
    <property type="match status" value="1"/>
</dbReference>
<evidence type="ECO:0000256" key="1">
    <source>
        <dbReference type="ARBA" id="ARBA00022574"/>
    </source>
</evidence>
<evidence type="ECO:0000313" key="4">
    <source>
        <dbReference type="EMBL" id="CAG8487506.1"/>
    </source>
</evidence>
<feature type="repeat" description="WD" evidence="3">
    <location>
        <begin position="37"/>
        <end position="76"/>
    </location>
</feature>
<keyword evidence="5" id="KW-1185">Reference proteome</keyword>
<organism evidence="4 5">
    <name type="scientific">Ambispora gerdemannii</name>
    <dbReference type="NCBI Taxonomy" id="144530"/>
    <lineage>
        <taxon>Eukaryota</taxon>
        <taxon>Fungi</taxon>
        <taxon>Fungi incertae sedis</taxon>
        <taxon>Mucoromycota</taxon>
        <taxon>Glomeromycotina</taxon>
        <taxon>Glomeromycetes</taxon>
        <taxon>Archaeosporales</taxon>
        <taxon>Ambisporaceae</taxon>
        <taxon>Ambispora</taxon>
    </lineage>
</organism>
<dbReference type="GO" id="GO:0009166">
    <property type="term" value="P:nucleotide catabolic process"/>
    <property type="evidence" value="ECO:0007669"/>
    <property type="project" value="TreeGrafter"/>
</dbReference>
<name>A0A9N8WFL4_9GLOM</name>
<dbReference type="AlphaFoldDB" id="A0A9N8WFL4"/>
<sequence>MATTEIAPFKNWEQIYQQLYLREQNWTHGRAQSVKILYGHKERINDAKLKENILVTGSTDRTVRVWDLDKGKCLRVFKGNTFSSVDFLVKEKIVVASTFFRASFVWDMESGELLQELTGHVSAVRVISLNETYVASCAFDGSIIIWIWRTGEKVASICTNAQDFRFLDNTIVALSNNNDKELKVYSLPKGTFLFSIPFDEGLFGWAYFKNVISKQQQNQEMLTLEMLEEYITLPANISKLKSQSPSSSSWSNSSASTARAIACDIRKGRVVRGFRDRDEESLYTNSGTGASIILDLQLFDNVGQSSMVHSRLAELAKLRIQSYTTVDMDYRRIVVGCANGLIGILGFDDYYILDTDTSYNTTASTV</sequence>
<dbReference type="PROSITE" id="PS50082">
    <property type="entry name" value="WD_REPEATS_2"/>
    <property type="match status" value="2"/>
</dbReference>
<gene>
    <name evidence="4" type="ORF">AGERDE_LOCUS3568</name>
</gene>
<dbReference type="SUPFAM" id="SSF50978">
    <property type="entry name" value="WD40 repeat-like"/>
    <property type="match status" value="1"/>
</dbReference>
<evidence type="ECO:0000313" key="5">
    <source>
        <dbReference type="Proteomes" id="UP000789831"/>
    </source>
</evidence>
<dbReference type="OrthoDB" id="190105at2759"/>
<proteinExistence type="predicted"/>
<dbReference type="InterPro" id="IPR052791">
    <property type="entry name" value="SSM1_domain"/>
</dbReference>
<dbReference type="GO" id="GO:0006206">
    <property type="term" value="P:pyrimidine nucleobase metabolic process"/>
    <property type="evidence" value="ECO:0007669"/>
    <property type="project" value="TreeGrafter"/>
</dbReference>
<comment type="caution">
    <text evidence="4">The sequence shown here is derived from an EMBL/GenBank/DDBJ whole genome shotgun (WGS) entry which is preliminary data.</text>
</comment>
<accession>A0A9N8WFL4</accession>
<dbReference type="EMBL" id="CAJVPL010000359">
    <property type="protein sequence ID" value="CAG8487506.1"/>
    <property type="molecule type" value="Genomic_DNA"/>
</dbReference>
<dbReference type="Proteomes" id="UP000789831">
    <property type="component" value="Unassembled WGS sequence"/>
</dbReference>
<dbReference type="InterPro" id="IPR001680">
    <property type="entry name" value="WD40_rpt"/>
</dbReference>
<dbReference type="InterPro" id="IPR015943">
    <property type="entry name" value="WD40/YVTN_repeat-like_dom_sf"/>
</dbReference>
<protein>
    <submittedName>
        <fullName evidence="4">10125_t:CDS:1</fullName>
    </submittedName>
</protein>
<reference evidence="4" key="1">
    <citation type="submission" date="2021-06" db="EMBL/GenBank/DDBJ databases">
        <authorList>
            <person name="Kallberg Y."/>
            <person name="Tangrot J."/>
            <person name="Rosling A."/>
        </authorList>
    </citation>
    <scope>NUCLEOTIDE SEQUENCE</scope>
    <source>
        <strain evidence="4">MT106</strain>
    </source>
</reference>
<dbReference type="Gene3D" id="2.130.10.10">
    <property type="entry name" value="YVTN repeat-like/Quinoprotein amine dehydrogenase"/>
    <property type="match status" value="1"/>
</dbReference>
<dbReference type="InterPro" id="IPR019775">
    <property type="entry name" value="WD40_repeat_CS"/>
</dbReference>